<keyword evidence="8" id="KW-1185">Reference proteome</keyword>
<dbReference type="PANTHER" id="PTHR42973">
    <property type="entry name" value="BINDING OXIDOREDUCTASE, PUTATIVE (AFU_ORTHOLOGUE AFUA_1G17690)-RELATED"/>
    <property type="match status" value="1"/>
</dbReference>
<dbReference type="InterPro" id="IPR006094">
    <property type="entry name" value="Oxid_FAD_bind_N"/>
</dbReference>
<evidence type="ECO:0000256" key="5">
    <source>
        <dbReference type="ARBA" id="ARBA00023002"/>
    </source>
</evidence>
<dbReference type="Pfam" id="PF01565">
    <property type="entry name" value="FAD_binding_4"/>
    <property type="match status" value="1"/>
</dbReference>
<evidence type="ECO:0000313" key="8">
    <source>
        <dbReference type="Proteomes" id="UP000440096"/>
    </source>
</evidence>
<dbReference type="InterPro" id="IPR016169">
    <property type="entry name" value="FAD-bd_PCMH_sub2"/>
</dbReference>
<reference evidence="7 8" key="1">
    <citation type="submission" date="2019-11" db="EMBL/GenBank/DDBJ databases">
        <title>Draft genome of Amycolatopsis RM579.</title>
        <authorList>
            <person name="Duangmal K."/>
            <person name="Mingma R."/>
        </authorList>
    </citation>
    <scope>NUCLEOTIDE SEQUENCE [LARGE SCALE GENOMIC DNA]</scope>
    <source>
        <strain evidence="7 8">RM579</strain>
    </source>
</reference>
<dbReference type="Gene3D" id="3.30.43.10">
    <property type="entry name" value="Uridine Diphospho-n-acetylenolpyruvylglucosamine Reductase, domain 2"/>
    <property type="match status" value="1"/>
</dbReference>
<dbReference type="InterPro" id="IPR016164">
    <property type="entry name" value="FAD-linked_Oxase-like_C"/>
</dbReference>
<dbReference type="Gene3D" id="3.40.462.20">
    <property type="match status" value="1"/>
</dbReference>
<evidence type="ECO:0000256" key="3">
    <source>
        <dbReference type="ARBA" id="ARBA00022630"/>
    </source>
</evidence>
<organism evidence="7 8">
    <name type="scientific">Amycolatopsis pithecellobii</name>
    <dbReference type="NCBI Taxonomy" id="664692"/>
    <lineage>
        <taxon>Bacteria</taxon>
        <taxon>Bacillati</taxon>
        <taxon>Actinomycetota</taxon>
        <taxon>Actinomycetes</taxon>
        <taxon>Pseudonocardiales</taxon>
        <taxon>Pseudonocardiaceae</taxon>
        <taxon>Amycolatopsis</taxon>
    </lineage>
</organism>
<dbReference type="PANTHER" id="PTHR42973:SF39">
    <property type="entry name" value="FAD-BINDING PCMH-TYPE DOMAIN-CONTAINING PROTEIN"/>
    <property type="match status" value="1"/>
</dbReference>
<dbReference type="InterPro" id="IPR016166">
    <property type="entry name" value="FAD-bd_PCMH"/>
</dbReference>
<evidence type="ECO:0000313" key="7">
    <source>
        <dbReference type="EMBL" id="MTD52528.1"/>
    </source>
</evidence>
<keyword evidence="3" id="KW-0285">Flavoprotein</keyword>
<feature type="domain" description="FAD-binding PCMH-type" evidence="6">
    <location>
        <begin position="43"/>
        <end position="213"/>
    </location>
</feature>
<keyword evidence="5" id="KW-0560">Oxidoreductase</keyword>
<evidence type="ECO:0000256" key="2">
    <source>
        <dbReference type="ARBA" id="ARBA00005466"/>
    </source>
</evidence>
<accession>A0A6N7YKW3</accession>
<dbReference type="EMBL" id="WMBA01000001">
    <property type="protein sequence ID" value="MTD52528.1"/>
    <property type="molecule type" value="Genomic_DNA"/>
</dbReference>
<dbReference type="GO" id="GO:0071949">
    <property type="term" value="F:FAD binding"/>
    <property type="evidence" value="ECO:0007669"/>
    <property type="project" value="InterPro"/>
</dbReference>
<sequence>MVTSKTSRLGRLEAALRRVVPVERVLTSGDAYESSRAIANGAITGRPAVIVRCLEPAEVQATVRAAREFDMPLSVRSGGHDWAGRALTDGGLTIDITGMRNVTVQPDDRTAVLEGGATCADVAMAAQPYGLVAVTGTSGTVGTVGLNLGGGYGPLCGRFGLALDNMVSADVVLPDGELVTADADRNAELFWALRGGGGNFGVVTALRIRLHPVPVLLSGIIMYPIAQAPEILAAAAEFVPAGGPDELNVQCGFVAGQDGSPVLFLAPTWSGNADEGASVLARIAALGKPLTAQVGPVALPDLLAAMDGRFVFGRHIDVRTRTVAALTPEARDVLYAGAQGITSPYSAIVLHCLRGAATRVPVGETAFGNRTAHVMVEMIAVWEPDDIPQRHQAWLTELSSLLAPHAMPGGYPNLLGPDAADQIEEAYGPNAARLVAAKRRFDPENRFVALPIPAHS</sequence>
<comment type="similarity">
    <text evidence="2">Belongs to the oxygen-dependent FAD-linked oxidoreductase family.</text>
</comment>
<dbReference type="Pfam" id="PF08031">
    <property type="entry name" value="BBE"/>
    <property type="match status" value="1"/>
</dbReference>
<evidence type="ECO:0000256" key="1">
    <source>
        <dbReference type="ARBA" id="ARBA00001974"/>
    </source>
</evidence>
<dbReference type="InterPro" id="IPR050416">
    <property type="entry name" value="FAD-linked_Oxidoreductase"/>
</dbReference>
<name>A0A6N7YKW3_9PSEU</name>
<dbReference type="OrthoDB" id="9775082at2"/>
<protein>
    <submittedName>
        <fullName evidence="7">FAD-binding protein</fullName>
    </submittedName>
</protein>
<dbReference type="InterPro" id="IPR016167">
    <property type="entry name" value="FAD-bd_PCMH_sub1"/>
</dbReference>
<dbReference type="InterPro" id="IPR006093">
    <property type="entry name" value="Oxy_OxRdtase_FAD_BS"/>
</dbReference>
<dbReference type="PROSITE" id="PS00862">
    <property type="entry name" value="OX2_COVAL_FAD"/>
    <property type="match status" value="1"/>
</dbReference>
<keyword evidence="4" id="KW-0274">FAD</keyword>
<dbReference type="AlphaFoldDB" id="A0A6N7YKW3"/>
<dbReference type="SUPFAM" id="SSF56176">
    <property type="entry name" value="FAD-binding/transporter-associated domain-like"/>
    <property type="match status" value="1"/>
</dbReference>
<dbReference type="GO" id="GO:0016491">
    <property type="term" value="F:oxidoreductase activity"/>
    <property type="evidence" value="ECO:0007669"/>
    <property type="project" value="UniProtKB-KW"/>
</dbReference>
<evidence type="ECO:0000259" key="6">
    <source>
        <dbReference type="PROSITE" id="PS51387"/>
    </source>
</evidence>
<evidence type="ECO:0000256" key="4">
    <source>
        <dbReference type="ARBA" id="ARBA00022827"/>
    </source>
</evidence>
<dbReference type="RefSeq" id="WP_154754780.1">
    <property type="nucleotide sequence ID" value="NZ_WMBA01000001.1"/>
</dbReference>
<dbReference type="InterPro" id="IPR036318">
    <property type="entry name" value="FAD-bd_PCMH-like_sf"/>
</dbReference>
<comment type="cofactor">
    <cofactor evidence="1">
        <name>FAD</name>
        <dbReference type="ChEBI" id="CHEBI:57692"/>
    </cofactor>
</comment>
<dbReference type="SUPFAM" id="SSF55103">
    <property type="entry name" value="FAD-linked oxidases, C-terminal domain"/>
    <property type="match status" value="1"/>
</dbReference>
<dbReference type="Proteomes" id="UP000440096">
    <property type="component" value="Unassembled WGS sequence"/>
</dbReference>
<proteinExistence type="inferred from homology"/>
<gene>
    <name evidence="7" type="ORF">GKO32_00810</name>
</gene>
<dbReference type="InterPro" id="IPR012951">
    <property type="entry name" value="BBE"/>
</dbReference>
<dbReference type="PROSITE" id="PS51387">
    <property type="entry name" value="FAD_PCMH"/>
    <property type="match status" value="1"/>
</dbReference>
<comment type="caution">
    <text evidence="7">The sequence shown here is derived from an EMBL/GenBank/DDBJ whole genome shotgun (WGS) entry which is preliminary data.</text>
</comment>
<dbReference type="Gene3D" id="3.30.465.10">
    <property type="match status" value="1"/>
</dbReference>